<feature type="domain" description="Rod shape-determining protein MreC beta-barrel core" evidence="5">
    <location>
        <begin position="37"/>
        <end position="179"/>
    </location>
</feature>
<evidence type="ECO:0000256" key="1">
    <source>
        <dbReference type="ARBA" id="ARBA00009369"/>
    </source>
</evidence>
<protein>
    <recommendedName>
        <fullName evidence="2">Cell shape-determining protein MreC</fullName>
    </recommendedName>
    <alternativeName>
        <fullName evidence="4">Cell shape protein MreC</fullName>
    </alternativeName>
</protein>
<sequence length="183" mass="20170">MGSEIAKLSAENTLLKSRIESETYKADEPYHGRRTRVYSRYPSNDRSVFTIAAGGDDGMETGAPVITKDGMLIGKISDVRRTQSDVLTIFSPNWRSSAGIGASRVRAVLQGGGTPKLDLIPKEGKISEQDVVFNLSPEYPLDAYIGNIKTVYMSGDGVWQNAELRTPYELQDVDFVFVLVDFP</sequence>
<dbReference type="STRING" id="1798470.A3D55_00105"/>
<proteinExistence type="inferred from homology"/>
<dbReference type="Pfam" id="PF04085">
    <property type="entry name" value="MreC"/>
    <property type="match status" value="1"/>
</dbReference>
<evidence type="ECO:0000313" key="7">
    <source>
        <dbReference type="Proteomes" id="UP000178825"/>
    </source>
</evidence>
<dbReference type="InterPro" id="IPR042177">
    <property type="entry name" value="Cell/Rod_1"/>
</dbReference>
<name>A0A1F6BPG5_9BACT</name>
<dbReference type="InterPro" id="IPR042175">
    <property type="entry name" value="Cell/Rod_MreC_2"/>
</dbReference>
<dbReference type="Gene3D" id="2.40.10.340">
    <property type="entry name" value="Rod shape-determining protein MreC, domain 1"/>
    <property type="match status" value="1"/>
</dbReference>
<dbReference type="AlphaFoldDB" id="A0A1F6BPG5"/>
<accession>A0A1F6BPG5</accession>
<dbReference type="Gene3D" id="2.40.10.350">
    <property type="entry name" value="Rod shape-determining protein MreC, domain 2"/>
    <property type="match status" value="1"/>
</dbReference>
<dbReference type="InterPro" id="IPR055342">
    <property type="entry name" value="MreC_beta-barrel_core"/>
</dbReference>
<dbReference type="GO" id="GO:0005886">
    <property type="term" value="C:plasma membrane"/>
    <property type="evidence" value="ECO:0007669"/>
    <property type="project" value="TreeGrafter"/>
</dbReference>
<dbReference type="GO" id="GO:0008360">
    <property type="term" value="P:regulation of cell shape"/>
    <property type="evidence" value="ECO:0007669"/>
    <property type="project" value="UniProtKB-KW"/>
</dbReference>
<gene>
    <name evidence="6" type="ORF">A3D55_00105</name>
</gene>
<dbReference type="PANTHER" id="PTHR34138">
    <property type="entry name" value="CELL SHAPE-DETERMINING PROTEIN MREC"/>
    <property type="match status" value="1"/>
</dbReference>
<evidence type="ECO:0000256" key="4">
    <source>
        <dbReference type="ARBA" id="ARBA00032089"/>
    </source>
</evidence>
<dbReference type="PANTHER" id="PTHR34138:SF1">
    <property type="entry name" value="CELL SHAPE-DETERMINING PROTEIN MREC"/>
    <property type="match status" value="1"/>
</dbReference>
<comment type="similarity">
    <text evidence="1">Belongs to the MreC family.</text>
</comment>
<comment type="caution">
    <text evidence="6">The sequence shown here is derived from an EMBL/GenBank/DDBJ whole genome shotgun (WGS) entry which is preliminary data.</text>
</comment>
<keyword evidence="3" id="KW-0133">Cell shape</keyword>
<dbReference type="InterPro" id="IPR007221">
    <property type="entry name" value="MreC"/>
</dbReference>
<dbReference type="EMBL" id="MFKJ01000016">
    <property type="protein sequence ID" value="OGG38652.1"/>
    <property type="molecule type" value="Genomic_DNA"/>
</dbReference>
<evidence type="ECO:0000259" key="5">
    <source>
        <dbReference type="Pfam" id="PF04085"/>
    </source>
</evidence>
<dbReference type="Proteomes" id="UP000178825">
    <property type="component" value="Unassembled WGS sequence"/>
</dbReference>
<evidence type="ECO:0000256" key="2">
    <source>
        <dbReference type="ARBA" id="ARBA00013855"/>
    </source>
</evidence>
<evidence type="ECO:0000256" key="3">
    <source>
        <dbReference type="ARBA" id="ARBA00022960"/>
    </source>
</evidence>
<evidence type="ECO:0000313" key="6">
    <source>
        <dbReference type="EMBL" id="OGG38652.1"/>
    </source>
</evidence>
<reference evidence="6 7" key="1">
    <citation type="journal article" date="2016" name="Nat. Commun.">
        <title>Thousands of microbial genomes shed light on interconnected biogeochemical processes in an aquifer system.</title>
        <authorList>
            <person name="Anantharaman K."/>
            <person name="Brown C.T."/>
            <person name="Hug L.A."/>
            <person name="Sharon I."/>
            <person name="Castelle C.J."/>
            <person name="Probst A.J."/>
            <person name="Thomas B.C."/>
            <person name="Singh A."/>
            <person name="Wilkins M.J."/>
            <person name="Karaoz U."/>
            <person name="Brodie E.L."/>
            <person name="Williams K.H."/>
            <person name="Hubbard S.S."/>
            <person name="Banfield J.F."/>
        </authorList>
    </citation>
    <scope>NUCLEOTIDE SEQUENCE [LARGE SCALE GENOMIC DNA]</scope>
</reference>
<organism evidence="6 7">
    <name type="scientific">Candidatus Jorgensenbacteria bacterium RIFCSPHIGHO2_02_FULL_45_20</name>
    <dbReference type="NCBI Taxonomy" id="1798470"/>
    <lineage>
        <taxon>Bacteria</taxon>
        <taxon>Candidatus Joergenseniibacteriota</taxon>
    </lineage>
</organism>